<reference evidence="2 4" key="1">
    <citation type="submission" date="2019-03" db="EMBL/GenBank/DDBJ databases">
        <title>Deep-cultivation of Planctomycetes and their phenomic and genomic characterization uncovers novel biology.</title>
        <authorList>
            <person name="Wiegand S."/>
            <person name="Jogler M."/>
            <person name="Boedeker C."/>
            <person name="Pinto D."/>
            <person name="Vollmers J."/>
            <person name="Rivas-Marin E."/>
            <person name="Kohn T."/>
            <person name="Peeters S.H."/>
            <person name="Heuer A."/>
            <person name="Rast P."/>
            <person name="Oberbeckmann S."/>
            <person name="Bunk B."/>
            <person name="Jeske O."/>
            <person name="Meyerdierks A."/>
            <person name="Storesund J.E."/>
            <person name="Kallscheuer N."/>
            <person name="Luecker S."/>
            <person name="Lage O.M."/>
            <person name="Pohl T."/>
            <person name="Merkel B.J."/>
            <person name="Hornburger P."/>
            <person name="Mueller R.-W."/>
            <person name="Bruemmer F."/>
            <person name="Labrenz M."/>
            <person name="Spormann A.M."/>
            <person name="Op den Camp H."/>
            <person name="Overmann J."/>
            <person name="Amann R."/>
            <person name="Jetten M.S.M."/>
            <person name="Mascher T."/>
            <person name="Medema M.H."/>
            <person name="Devos D.P."/>
            <person name="Kaster A.-K."/>
            <person name="Ovreas L."/>
            <person name="Rohde M."/>
            <person name="Galperin M.Y."/>
            <person name="Jogler C."/>
        </authorList>
    </citation>
    <scope>NUCLEOTIDE SEQUENCE [LARGE SCALE GENOMIC DNA]</scope>
    <source>
        <strain evidence="2 4">V144</strain>
    </source>
</reference>
<dbReference type="Proteomes" id="UP000318704">
    <property type="component" value="Chromosome"/>
</dbReference>
<sequence>MQLLPPKEGTCPVCAVDHEPEMPHNQQSLYYQYRFKLVRGRWPTWADAIAHCDDEMRVYWKEQLVKLGHWSEPEDGDPIADPPEESFRQVVENNSE</sequence>
<organism evidence="2 4">
    <name type="scientific">Gimesia aquarii</name>
    <dbReference type="NCBI Taxonomy" id="2527964"/>
    <lineage>
        <taxon>Bacteria</taxon>
        <taxon>Pseudomonadati</taxon>
        <taxon>Planctomycetota</taxon>
        <taxon>Planctomycetia</taxon>
        <taxon>Planctomycetales</taxon>
        <taxon>Planctomycetaceae</taxon>
        <taxon>Gimesia</taxon>
    </lineage>
</organism>
<name>A0A517VP67_9PLAN</name>
<dbReference type="KEGG" id="gaw:V144x_02390"/>
<evidence type="ECO:0000256" key="1">
    <source>
        <dbReference type="SAM" id="MobiDB-lite"/>
    </source>
</evidence>
<feature type="compositionally biased region" description="Acidic residues" evidence="1">
    <location>
        <begin position="73"/>
        <end position="84"/>
    </location>
</feature>
<feature type="region of interest" description="Disordered" evidence="1">
    <location>
        <begin position="71"/>
        <end position="96"/>
    </location>
</feature>
<dbReference type="EMBL" id="CP037920">
    <property type="protein sequence ID" value="QDT98016.1"/>
    <property type="molecule type" value="Genomic_DNA"/>
</dbReference>
<protein>
    <submittedName>
        <fullName evidence="2">Uncharacterized protein</fullName>
    </submittedName>
</protein>
<proteinExistence type="predicted"/>
<dbReference type="KEGG" id="gaw:V144x_35000"/>
<dbReference type="AlphaFoldDB" id="A0A517VP67"/>
<gene>
    <name evidence="2" type="ORF">V144x_02390</name>
    <name evidence="3" type="ORF">V144x_35000</name>
</gene>
<evidence type="ECO:0000313" key="3">
    <source>
        <dbReference type="EMBL" id="QDT98016.1"/>
    </source>
</evidence>
<dbReference type="EMBL" id="CP037920">
    <property type="protein sequence ID" value="QDT94807.1"/>
    <property type="molecule type" value="Genomic_DNA"/>
</dbReference>
<evidence type="ECO:0000313" key="4">
    <source>
        <dbReference type="Proteomes" id="UP000318704"/>
    </source>
</evidence>
<dbReference type="RefSeq" id="WP_144980140.1">
    <property type="nucleotide sequence ID" value="NZ_CP037920.1"/>
</dbReference>
<evidence type="ECO:0000313" key="2">
    <source>
        <dbReference type="EMBL" id="QDT94807.1"/>
    </source>
</evidence>
<accession>A0A517VP67</accession>